<dbReference type="InterPro" id="IPR045017">
    <property type="entry name" value="DECR2-like"/>
</dbReference>
<gene>
    <name evidence="3" type="ORF">ISQ64_03490</name>
</gene>
<name>A0A937IDA7_9GAMM</name>
<reference evidence="3" key="1">
    <citation type="submission" date="2020-10" db="EMBL/GenBank/DDBJ databases">
        <title>Microbiome of the Black Sea water column analyzed by genome centric metagenomics.</title>
        <authorList>
            <person name="Cabello-Yeves P.J."/>
            <person name="Callieri C."/>
            <person name="Picazo A."/>
            <person name="Mehrshad M."/>
            <person name="Haro-Moreno J.M."/>
            <person name="Roda-Garcia J."/>
            <person name="Dzembekova N."/>
            <person name="Slabakova V."/>
            <person name="Slabakova N."/>
            <person name="Moncheva S."/>
            <person name="Rodriguez-Valera F."/>
        </authorList>
    </citation>
    <scope>NUCLEOTIDE SEQUENCE</scope>
    <source>
        <strain evidence="3">BS307-5m-G50</strain>
    </source>
</reference>
<sequence>MFKDDLLKNKRILVTGGGTGLGKEMASHYAQHGADLYICGRRENVLKETATEIEDKYDVNVKYETLDIRASNDVEDYIDRIFQDAPLDGLVNNAAGNFISPTKDLSHKGFDAIANIVFHGTFYITHSVGKRWIDLKHKGSIISILTTWVWTGSPYVIPSAMSKSGLNAMTKSLAAEWGKYGIKVNAIAPGPFPTKGAWERLNPGGNNDSEFMGSVPVGRLGEMSELQNLATFLMADGCDYLTGQTIAIDGAQYLTGGGTFSNLDKVSEDDWEQLRAMIRSSNDKDKANRS</sequence>
<dbReference type="SUPFAM" id="SSF51735">
    <property type="entry name" value="NAD(P)-binding Rossmann-fold domains"/>
    <property type="match status" value="1"/>
</dbReference>
<dbReference type="EMBL" id="JADHQD010000018">
    <property type="protein sequence ID" value="MBL6818449.1"/>
    <property type="molecule type" value="Genomic_DNA"/>
</dbReference>
<keyword evidence="2" id="KW-0560">Oxidoreductase</keyword>
<dbReference type="InterPro" id="IPR002347">
    <property type="entry name" value="SDR_fam"/>
</dbReference>
<dbReference type="Proteomes" id="UP000711391">
    <property type="component" value="Unassembled WGS sequence"/>
</dbReference>
<protein>
    <submittedName>
        <fullName evidence="3">SDR family oxidoreductase</fullName>
    </submittedName>
</protein>
<dbReference type="PRINTS" id="PR00081">
    <property type="entry name" value="GDHRDH"/>
</dbReference>
<evidence type="ECO:0000313" key="4">
    <source>
        <dbReference type="Proteomes" id="UP000711391"/>
    </source>
</evidence>
<dbReference type="AlphaFoldDB" id="A0A937IDA7"/>
<evidence type="ECO:0000313" key="3">
    <source>
        <dbReference type="EMBL" id="MBL6818449.1"/>
    </source>
</evidence>
<dbReference type="GO" id="GO:0008670">
    <property type="term" value="F:2,4-dienoyl-CoA reductase (NADPH) activity"/>
    <property type="evidence" value="ECO:0007669"/>
    <property type="project" value="InterPro"/>
</dbReference>
<dbReference type="GO" id="GO:0009062">
    <property type="term" value="P:fatty acid catabolic process"/>
    <property type="evidence" value="ECO:0007669"/>
    <property type="project" value="InterPro"/>
</dbReference>
<dbReference type="CDD" id="cd05369">
    <property type="entry name" value="TER_DECR_SDR_a"/>
    <property type="match status" value="1"/>
</dbReference>
<keyword evidence="1" id="KW-0521">NADP</keyword>
<dbReference type="Gene3D" id="3.40.50.720">
    <property type="entry name" value="NAD(P)-binding Rossmann-like Domain"/>
    <property type="match status" value="1"/>
</dbReference>
<accession>A0A937IDA7</accession>
<dbReference type="Pfam" id="PF13561">
    <property type="entry name" value="adh_short_C2"/>
    <property type="match status" value="1"/>
</dbReference>
<dbReference type="PANTHER" id="PTHR43296:SF2">
    <property type="entry name" value="PEROXISOMAL 2,4-DIENOYL-COA REDUCTASE [(3E)-ENOYL-COA-PRODUCING]"/>
    <property type="match status" value="1"/>
</dbReference>
<proteinExistence type="predicted"/>
<dbReference type="InterPro" id="IPR036291">
    <property type="entry name" value="NAD(P)-bd_dom_sf"/>
</dbReference>
<evidence type="ECO:0000256" key="2">
    <source>
        <dbReference type="ARBA" id="ARBA00023002"/>
    </source>
</evidence>
<organism evidence="3 4">
    <name type="scientific">SAR86 cluster bacterium</name>
    <dbReference type="NCBI Taxonomy" id="2030880"/>
    <lineage>
        <taxon>Bacteria</taxon>
        <taxon>Pseudomonadati</taxon>
        <taxon>Pseudomonadota</taxon>
        <taxon>Gammaproteobacteria</taxon>
        <taxon>SAR86 cluster</taxon>
    </lineage>
</organism>
<comment type="caution">
    <text evidence="3">The sequence shown here is derived from an EMBL/GenBank/DDBJ whole genome shotgun (WGS) entry which is preliminary data.</text>
</comment>
<evidence type="ECO:0000256" key="1">
    <source>
        <dbReference type="ARBA" id="ARBA00022857"/>
    </source>
</evidence>
<dbReference type="PANTHER" id="PTHR43296">
    <property type="entry name" value="PEROXISOMAL 2,4-DIENOYL-COA REDUCTASE"/>
    <property type="match status" value="1"/>
</dbReference>